<dbReference type="EMBL" id="BQKI01000080">
    <property type="protein sequence ID" value="GJN28617.1"/>
    <property type="molecule type" value="Genomic_DNA"/>
</dbReference>
<accession>A0AAV5F183</accession>
<dbReference type="PANTHER" id="PTHR33074">
    <property type="entry name" value="EXPRESSED PROTEIN-RELATED"/>
    <property type="match status" value="1"/>
</dbReference>
<evidence type="ECO:0000313" key="3">
    <source>
        <dbReference type="Proteomes" id="UP001054889"/>
    </source>
</evidence>
<reference evidence="2" key="2">
    <citation type="submission" date="2021-12" db="EMBL/GenBank/DDBJ databases">
        <title>Resequencing data analysis of finger millet.</title>
        <authorList>
            <person name="Hatakeyama M."/>
            <person name="Aluri S."/>
            <person name="Balachadran M.T."/>
            <person name="Sivarajan S.R."/>
            <person name="Poveda L."/>
            <person name="Shimizu-Inatsugi R."/>
            <person name="Schlapbach R."/>
            <person name="Sreeman S.M."/>
            <person name="Shimizu K.K."/>
        </authorList>
    </citation>
    <scope>NUCLEOTIDE SEQUENCE</scope>
</reference>
<protein>
    <submittedName>
        <fullName evidence="2">Uncharacterized protein</fullName>
    </submittedName>
</protein>
<organism evidence="2 3">
    <name type="scientific">Eleusine coracana subsp. coracana</name>
    <dbReference type="NCBI Taxonomy" id="191504"/>
    <lineage>
        <taxon>Eukaryota</taxon>
        <taxon>Viridiplantae</taxon>
        <taxon>Streptophyta</taxon>
        <taxon>Embryophyta</taxon>
        <taxon>Tracheophyta</taxon>
        <taxon>Spermatophyta</taxon>
        <taxon>Magnoliopsida</taxon>
        <taxon>Liliopsida</taxon>
        <taxon>Poales</taxon>
        <taxon>Poaceae</taxon>
        <taxon>PACMAD clade</taxon>
        <taxon>Chloridoideae</taxon>
        <taxon>Cynodonteae</taxon>
        <taxon>Eleusininae</taxon>
        <taxon>Eleusine</taxon>
    </lineage>
</organism>
<comment type="caution">
    <text evidence="2">The sequence shown here is derived from an EMBL/GenBank/DDBJ whole genome shotgun (WGS) entry which is preliminary data.</text>
</comment>
<gene>
    <name evidence="2" type="primary">gb16765</name>
    <name evidence="1" type="synonym">gb16708</name>
    <name evidence="1" type="ORF">PR202_gb16708</name>
    <name evidence="2" type="ORF">PR202_gb16765</name>
</gene>
<keyword evidence="3" id="KW-1185">Reference proteome</keyword>
<dbReference type="Proteomes" id="UP001054889">
    <property type="component" value="Unassembled WGS sequence"/>
</dbReference>
<sequence length="115" mass="12794">METPLHLHGDATGFLRHGKDAFLVAKLNMAPSELRKPAAELLMLRSSTNKWTVKRAAINVVSDKCRELTLWRTDMVVPVSNRILCWVDLSHGVMIFRGGANNLLKGVLTSCCADY</sequence>
<evidence type="ECO:0000313" key="1">
    <source>
        <dbReference type="EMBL" id="GJN28566.1"/>
    </source>
</evidence>
<proteinExistence type="predicted"/>
<name>A0AAV5F183_ELECO</name>
<dbReference type="EMBL" id="BQKI01000080">
    <property type="protein sequence ID" value="GJN28566.1"/>
    <property type="molecule type" value="Genomic_DNA"/>
</dbReference>
<dbReference type="PANTHER" id="PTHR33074:SF76">
    <property type="entry name" value="OS11G0569701 PROTEIN"/>
    <property type="match status" value="1"/>
</dbReference>
<dbReference type="AlphaFoldDB" id="A0AAV5F183"/>
<reference evidence="2" key="1">
    <citation type="journal article" date="2018" name="DNA Res.">
        <title>Multiple hybrid de novo genome assembly of finger millet, an orphan allotetraploid crop.</title>
        <authorList>
            <person name="Hatakeyama M."/>
            <person name="Aluri S."/>
            <person name="Balachadran M.T."/>
            <person name="Sivarajan S.R."/>
            <person name="Patrignani A."/>
            <person name="Gruter S."/>
            <person name="Poveda L."/>
            <person name="Shimizu-Inatsugi R."/>
            <person name="Baeten J."/>
            <person name="Francoijs K.J."/>
            <person name="Nataraja K.N."/>
            <person name="Reddy Y.A.N."/>
            <person name="Phadnis S."/>
            <person name="Ravikumar R.L."/>
            <person name="Schlapbach R."/>
            <person name="Sreeman S.M."/>
            <person name="Shimizu K.K."/>
        </authorList>
    </citation>
    <scope>NUCLEOTIDE SEQUENCE</scope>
</reference>
<evidence type="ECO:0000313" key="2">
    <source>
        <dbReference type="EMBL" id="GJN28617.1"/>
    </source>
</evidence>